<comment type="subcellular location">
    <subcellularLocation>
        <location evidence="1">Membrane</location>
        <topology evidence="1">Multi-pass membrane protein</topology>
    </subcellularLocation>
</comment>
<evidence type="ECO:0000256" key="4">
    <source>
        <dbReference type="ARBA" id="ARBA00022989"/>
    </source>
</evidence>
<evidence type="ECO:0000256" key="1">
    <source>
        <dbReference type="ARBA" id="ARBA00004141"/>
    </source>
</evidence>
<feature type="transmembrane region" description="Helical" evidence="7">
    <location>
        <begin position="164"/>
        <end position="184"/>
    </location>
</feature>
<comment type="similarity">
    <text evidence="2">Belongs to the ADIPOR family.</text>
</comment>
<keyword evidence="5 7" id="KW-0472">Membrane</keyword>
<comment type="caution">
    <text evidence="8">The sequence shown here is derived from an EMBL/GenBank/DDBJ whole genome shotgun (WGS) entry which is preliminary data.</text>
</comment>
<keyword evidence="4 7" id="KW-1133">Transmembrane helix</keyword>
<gene>
    <name evidence="8" type="ORF">CUNI_LOCUS17207</name>
</gene>
<evidence type="ECO:0000256" key="2">
    <source>
        <dbReference type="ARBA" id="ARBA00007018"/>
    </source>
</evidence>
<evidence type="ECO:0000256" key="3">
    <source>
        <dbReference type="ARBA" id="ARBA00022692"/>
    </source>
</evidence>
<feature type="binding site" evidence="6">
    <location>
        <position position="109"/>
    </location>
    <ligand>
        <name>Zn(2+)</name>
        <dbReference type="ChEBI" id="CHEBI:29105"/>
    </ligand>
</feature>
<sequence>MLGMSLSAARGLSGPIYHVHEVPEHFHEHFILRGYRHPKSSVTQCLLSLFDATNETLNFWTHFLPSWYFLYVLYHLWKTVDFVADSYTWPLLCYLLVCCAFPLTSAAAHLFNVMSDRARHVCFFLDYSALSLFSFGVAILYRAYCFPCDLLTDEGPFTWYRNNYVNMAAMFAILCTLISCATRFMKPSPARKALRLGSFAVPYVYDSIPLVYRLIHTRLGEPHFSAQYLYTRQFMFALLAAFLYASHLPERLLPGIFDIVGHSHQLFHVFSILAVMDQLQAVLLDFQERREFVHHRWNLEQPSHSLAYLAAIFWINLFVIFLFTLRLLRLKHKLKTS</sequence>
<dbReference type="EMBL" id="CAJHNH020004779">
    <property type="protein sequence ID" value="CAG5131649.1"/>
    <property type="molecule type" value="Genomic_DNA"/>
</dbReference>
<evidence type="ECO:0000256" key="7">
    <source>
        <dbReference type="SAM" id="Phobius"/>
    </source>
</evidence>
<dbReference type="InterPro" id="IPR004254">
    <property type="entry name" value="AdipoR/HlyIII-related"/>
</dbReference>
<dbReference type="AlphaFoldDB" id="A0A8S3ZQB3"/>
<reference evidence="8" key="1">
    <citation type="submission" date="2021-04" db="EMBL/GenBank/DDBJ databases">
        <authorList>
            <consortium name="Molecular Ecology Group"/>
        </authorList>
    </citation>
    <scope>NUCLEOTIDE SEQUENCE</scope>
</reference>
<proteinExistence type="inferred from homology"/>
<protein>
    <submittedName>
        <fullName evidence="8">Uncharacterized protein</fullName>
    </submittedName>
</protein>
<feature type="transmembrane region" description="Helical" evidence="7">
    <location>
        <begin position="306"/>
        <end position="328"/>
    </location>
</feature>
<feature type="transmembrane region" description="Helical" evidence="7">
    <location>
        <begin position="227"/>
        <end position="245"/>
    </location>
</feature>
<feature type="binding site" evidence="6">
    <location>
        <position position="264"/>
    </location>
    <ligand>
        <name>Zn(2+)</name>
        <dbReference type="ChEBI" id="CHEBI:29105"/>
    </ligand>
</feature>
<feature type="transmembrane region" description="Helical" evidence="7">
    <location>
        <begin position="123"/>
        <end position="144"/>
    </location>
</feature>
<evidence type="ECO:0000256" key="5">
    <source>
        <dbReference type="ARBA" id="ARBA00023136"/>
    </source>
</evidence>
<dbReference type="Pfam" id="PF03006">
    <property type="entry name" value="HlyIII"/>
    <property type="match status" value="1"/>
</dbReference>
<keyword evidence="6" id="KW-0479">Metal-binding</keyword>
<dbReference type="PANTHER" id="PTHR20855">
    <property type="entry name" value="ADIPOR/PROGESTIN RECEPTOR-RELATED"/>
    <property type="match status" value="1"/>
</dbReference>
<dbReference type="OrthoDB" id="529367at2759"/>
<dbReference type="PANTHER" id="PTHR20855:SF141">
    <property type="entry name" value="MEMBRANE PROGESTIN RECEPTOR GAMMA-B-LIKE"/>
    <property type="match status" value="1"/>
</dbReference>
<feature type="transmembrane region" description="Helical" evidence="7">
    <location>
        <begin position="89"/>
        <end position="111"/>
    </location>
</feature>
<accession>A0A8S3ZQB3</accession>
<dbReference type="Proteomes" id="UP000678393">
    <property type="component" value="Unassembled WGS sequence"/>
</dbReference>
<feature type="binding site" evidence="6">
    <location>
        <position position="268"/>
    </location>
    <ligand>
        <name>Zn(2+)</name>
        <dbReference type="ChEBI" id="CHEBI:29105"/>
    </ligand>
</feature>
<feature type="transmembrane region" description="Helical" evidence="7">
    <location>
        <begin position="57"/>
        <end position="77"/>
    </location>
</feature>
<keyword evidence="6" id="KW-0862">Zinc</keyword>
<dbReference type="GO" id="GO:0038023">
    <property type="term" value="F:signaling receptor activity"/>
    <property type="evidence" value="ECO:0007669"/>
    <property type="project" value="TreeGrafter"/>
</dbReference>
<dbReference type="GO" id="GO:0016020">
    <property type="term" value="C:membrane"/>
    <property type="evidence" value="ECO:0007669"/>
    <property type="project" value="UniProtKB-SubCell"/>
</dbReference>
<keyword evidence="9" id="KW-1185">Reference proteome</keyword>
<evidence type="ECO:0000313" key="9">
    <source>
        <dbReference type="Proteomes" id="UP000678393"/>
    </source>
</evidence>
<keyword evidence="3 7" id="KW-0812">Transmembrane</keyword>
<organism evidence="8 9">
    <name type="scientific">Candidula unifasciata</name>
    <dbReference type="NCBI Taxonomy" id="100452"/>
    <lineage>
        <taxon>Eukaryota</taxon>
        <taxon>Metazoa</taxon>
        <taxon>Spiralia</taxon>
        <taxon>Lophotrochozoa</taxon>
        <taxon>Mollusca</taxon>
        <taxon>Gastropoda</taxon>
        <taxon>Heterobranchia</taxon>
        <taxon>Euthyneura</taxon>
        <taxon>Panpulmonata</taxon>
        <taxon>Eupulmonata</taxon>
        <taxon>Stylommatophora</taxon>
        <taxon>Helicina</taxon>
        <taxon>Helicoidea</taxon>
        <taxon>Geomitridae</taxon>
        <taxon>Candidula</taxon>
    </lineage>
</organism>
<dbReference type="GO" id="GO:0046872">
    <property type="term" value="F:metal ion binding"/>
    <property type="evidence" value="ECO:0007669"/>
    <property type="project" value="UniProtKB-KW"/>
</dbReference>
<evidence type="ECO:0000313" key="8">
    <source>
        <dbReference type="EMBL" id="CAG5131649.1"/>
    </source>
</evidence>
<name>A0A8S3ZQB3_9EUPU</name>
<evidence type="ECO:0000256" key="6">
    <source>
        <dbReference type="PIRSR" id="PIRSR604254-1"/>
    </source>
</evidence>